<accession>X1KXR8</accession>
<evidence type="ECO:0000313" key="1">
    <source>
        <dbReference type="EMBL" id="GAI11483.1"/>
    </source>
</evidence>
<organism evidence="1">
    <name type="scientific">marine sediment metagenome</name>
    <dbReference type="NCBI Taxonomy" id="412755"/>
    <lineage>
        <taxon>unclassified sequences</taxon>
        <taxon>metagenomes</taxon>
        <taxon>ecological metagenomes</taxon>
    </lineage>
</organism>
<proteinExistence type="predicted"/>
<protein>
    <submittedName>
        <fullName evidence="1">Uncharacterized protein</fullName>
    </submittedName>
</protein>
<dbReference type="EMBL" id="BARV01007697">
    <property type="protein sequence ID" value="GAI11483.1"/>
    <property type="molecule type" value="Genomic_DNA"/>
</dbReference>
<sequence>MKICEMCGNDDLSEIEVRIKESRVTFKTFKANDLKNPIKVDEAPEYTVELIESAKCTECRNEFDLDELNKISKEIKVSVF</sequence>
<comment type="caution">
    <text evidence="1">The sequence shown here is derived from an EMBL/GenBank/DDBJ whole genome shotgun (WGS) entry which is preliminary data.</text>
</comment>
<name>X1KXR8_9ZZZZ</name>
<dbReference type="AlphaFoldDB" id="X1KXR8"/>
<reference evidence="1" key="1">
    <citation type="journal article" date="2014" name="Front. Microbiol.">
        <title>High frequency of phylogenetically diverse reductive dehalogenase-homologous genes in deep subseafloor sedimentary metagenomes.</title>
        <authorList>
            <person name="Kawai M."/>
            <person name="Futagami T."/>
            <person name="Toyoda A."/>
            <person name="Takaki Y."/>
            <person name="Nishi S."/>
            <person name="Hori S."/>
            <person name="Arai W."/>
            <person name="Tsubouchi T."/>
            <person name="Morono Y."/>
            <person name="Uchiyama I."/>
            <person name="Ito T."/>
            <person name="Fujiyama A."/>
            <person name="Inagaki F."/>
            <person name="Takami H."/>
        </authorList>
    </citation>
    <scope>NUCLEOTIDE SEQUENCE</scope>
    <source>
        <strain evidence="1">Expedition CK06-06</strain>
    </source>
</reference>
<gene>
    <name evidence="1" type="ORF">S06H3_15626</name>
</gene>